<dbReference type="OrthoDB" id="2062291at2"/>
<comment type="caution">
    <text evidence="1">The sequence shown here is derived from an EMBL/GenBank/DDBJ whole genome shotgun (WGS) entry which is preliminary data.</text>
</comment>
<gene>
    <name evidence="1" type="ORF">FMM80_00720</name>
</gene>
<evidence type="ECO:0000313" key="1">
    <source>
        <dbReference type="EMBL" id="NDO67336.1"/>
    </source>
</evidence>
<proteinExistence type="predicted"/>
<organism evidence="1 2">
    <name type="scientific">Schaedlerella arabinosiphila</name>
    <dbReference type="NCBI Taxonomy" id="2044587"/>
    <lineage>
        <taxon>Bacteria</taxon>
        <taxon>Bacillati</taxon>
        <taxon>Bacillota</taxon>
        <taxon>Clostridia</taxon>
        <taxon>Lachnospirales</taxon>
        <taxon>Lachnospiraceae</taxon>
        <taxon>Schaedlerella</taxon>
    </lineage>
</organism>
<sequence>MIKGTLKPKYRYWGQIIEIDLPEECDAAGYSVKCMYRYDKKKEKYALSMWLHYKGIDDDFRIDSQEIDTQYISGTKETIIENIYRIVQQASLSGYFASYIERFEYTYDCFEKGDKIYETENLSNESSDEK</sequence>
<protein>
    <submittedName>
        <fullName evidence="1">Uncharacterized protein</fullName>
    </submittedName>
</protein>
<evidence type="ECO:0000313" key="2">
    <source>
        <dbReference type="Proteomes" id="UP000474104"/>
    </source>
</evidence>
<name>A0A9X5C466_9FIRM</name>
<dbReference type="Proteomes" id="UP000474104">
    <property type="component" value="Unassembled WGS sequence"/>
</dbReference>
<accession>A0A9X5C466</accession>
<dbReference type="AlphaFoldDB" id="A0A9X5C466"/>
<dbReference type="EMBL" id="VIRB01000005">
    <property type="protein sequence ID" value="NDO67336.1"/>
    <property type="molecule type" value="Genomic_DNA"/>
</dbReference>
<reference evidence="1 2" key="1">
    <citation type="submission" date="2019-07" db="EMBL/GenBank/DDBJ databases">
        <title>Draft genome sequences of 15 bacterial species constituting the stable defined intestinal microbiota of the GM15 gnotobiotic mouse model.</title>
        <authorList>
            <person name="Elie C."/>
            <person name="Mathieu A."/>
            <person name="Saliou A."/>
            <person name="Darnaud M."/>
            <person name="Leulier F."/>
            <person name="Tamellini A."/>
        </authorList>
    </citation>
    <scope>NUCLEOTIDE SEQUENCE [LARGE SCALE GENOMIC DNA]</scope>
    <source>
        <strain evidence="2">ASF 502</strain>
    </source>
</reference>